<evidence type="ECO:0000313" key="3">
    <source>
        <dbReference type="EMBL" id="AWB65388.1"/>
    </source>
</evidence>
<dbReference type="AlphaFoldDB" id="A0A2S0VME8"/>
<gene>
    <name evidence="3" type="ORF">C2869_02555</name>
</gene>
<keyword evidence="2" id="KW-0472">Membrane</keyword>
<evidence type="ECO:0000256" key="1">
    <source>
        <dbReference type="SAM" id="MobiDB-lite"/>
    </source>
</evidence>
<evidence type="ECO:0000256" key="2">
    <source>
        <dbReference type="SAM" id="Phobius"/>
    </source>
</evidence>
<keyword evidence="2" id="KW-1133">Transmembrane helix</keyword>
<dbReference type="KEGG" id="cate:C2869_02555"/>
<name>A0A2S0VME8_9ALTE</name>
<sequence length="353" mass="39108">MFKAQINTAMPKPVGSLILYSIGCLLLLTCAGYYFYQQMTIAAQDLSIKQATIVNNQATKANNLSITNLSNKPTSVSQSSVPSTQKALPISTSTQSTSSAISPAMSPEENWLVALKQSLTIEQENSLHAMSVEQPAELLSQNQQLQYKLLNKLLELNISEQRAFLMRVVAAASPETRRMFTQDLLASSRAIDRNAGVTLLMQEPVLSEKKFSTQILLQNESDPSVLTQVLLFLNQAQQQPLTELLVDELASHVQFNDSAKIRGLALQTLMKINPSDPQVTLQAINLISSSHFEDHKVGLNVLTQQLNDYGIELKTEQRQSVHEQLTYIINDTSQTANNKNQAQMAIDLLNKHN</sequence>
<organism evidence="3 4">
    <name type="scientific">Saccharobesus litoralis</name>
    <dbReference type="NCBI Taxonomy" id="2172099"/>
    <lineage>
        <taxon>Bacteria</taxon>
        <taxon>Pseudomonadati</taxon>
        <taxon>Pseudomonadota</taxon>
        <taxon>Gammaproteobacteria</taxon>
        <taxon>Alteromonadales</taxon>
        <taxon>Alteromonadaceae</taxon>
        <taxon>Saccharobesus</taxon>
    </lineage>
</organism>
<keyword evidence="4" id="KW-1185">Reference proteome</keyword>
<proteinExistence type="predicted"/>
<dbReference type="Proteomes" id="UP000244441">
    <property type="component" value="Chromosome"/>
</dbReference>
<feature type="region of interest" description="Disordered" evidence="1">
    <location>
        <begin position="72"/>
        <end position="102"/>
    </location>
</feature>
<dbReference type="OrthoDB" id="9881058at2"/>
<dbReference type="RefSeq" id="WP_108601465.1">
    <property type="nucleotide sequence ID" value="NZ_CP026604.1"/>
</dbReference>
<feature type="transmembrane region" description="Helical" evidence="2">
    <location>
        <begin position="17"/>
        <end position="36"/>
    </location>
</feature>
<accession>A0A2S0VME8</accession>
<protein>
    <submittedName>
        <fullName evidence="3">Uncharacterized protein</fullName>
    </submittedName>
</protein>
<evidence type="ECO:0000313" key="4">
    <source>
        <dbReference type="Proteomes" id="UP000244441"/>
    </source>
</evidence>
<dbReference type="EMBL" id="CP026604">
    <property type="protein sequence ID" value="AWB65388.1"/>
    <property type="molecule type" value="Genomic_DNA"/>
</dbReference>
<keyword evidence="2" id="KW-0812">Transmembrane</keyword>
<reference evidence="3 4" key="1">
    <citation type="submission" date="2018-01" db="EMBL/GenBank/DDBJ databases">
        <title>Genome sequence of a Cantenovulum-like bacteria.</title>
        <authorList>
            <person name="Tan W.R."/>
            <person name="Lau N.-S."/>
            <person name="Go F."/>
            <person name="Amirul A.-A.A."/>
        </authorList>
    </citation>
    <scope>NUCLEOTIDE SEQUENCE [LARGE SCALE GENOMIC DNA]</scope>
    <source>
        <strain evidence="3 4">CCB-QB4</strain>
    </source>
</reference>